<dbReference type="OrthoDB" id="3825639at2759"/>
<feature type="compositionally biased region" description="Polar residues" evidence="1">
    <location>
        <begin position="313"/>
        <end position="322"/>
    </location>
</feature>
<evidence type="ECO:0000313" key="3">
    <source>
        <dbReference type="EMBL" id="KAK1012463.1"/>
    </source>
</evidence>
<dbReference type="AlphaFoldDB" id="A0A4U0VKE1"/>
<feature type="region of interest" description="Disordered" evidence="1">
    <location>
        <begin position="240"/>
        <end position="283"/>
    </location>
</feature>
<protein>
    <submittedName>
        <fullName evidence="4">Uncharacterized protein</fullName>
    </submittedName>
</protein>
<dbReference type="Proteomes" id="UP001168146">
    <property type="component" value="Unassembled WGS sequence"/>
</dbReference>
<feature type="region of interest" description="Disordered" evidence="1">
    <location>
        <begin position="306"/>
        <end position="341"/>
    </location>
</feature>
<dbReference type="EMBL" id="NAJP01000001">
    <property type="protein sequence ID" value="TKA49757.1"/>
    <property type="molecule type" value="Genomic_DNA"/>
</dbReference>
<reference evidence="2" key="2">
    <citation type="submission" date="2021-12" db="EMBL/GenBank/DDBJ databases">
        <title>Black yeast isolated from Biological Soil Crust.</title>
        <authorList>
            <person name="Kurbessoian T."/>
        </authorList>
    </citation>
    <scope>NUCLEOTIDE SEQUENCE</scope>
    <source>
        <strain evidence="2">CCFEE 5208</strain>
    </source>
</reference>
<reference evidence="4 5" key="1">
    <citation type="submission" date="2017-03" db="EMBL/GenBank/DDBJ databases">
        <title>Genomes of endolithic fungi from Antarctica.</title>
        <authorList>
            <person name="Coleine C."/>
            <person name="Masonjones S."/>
            <person name="Stajich J.E."/>
        </authorList>
    </citation>
    <scope>NUCLEOTIDE SEQUENCE [LARGE SCALE GENOMIC DNA]</scope>
    <source>
        <strain evidence="4 5">CCFEE 5311</strain>
    </source>
</reference>
<reference evidence="3" key="3">
    <citation type="submission" date="2023-06" db="EMBL/GenBank/DDBJ databases">
        <title>Black Yeasts Isolated from many extreme environments.</title>
        <authorList>
            <person name="Coleine C."/>
            <person name="Stajich J.E."/>
            <person name="Selbmann L."/>
        </authorList>
    </citation>
    <scope>NUCLEOTIDE SEQUENCE</scope>
    <source>
        <strain evidence="3">CCFEE 5200</strain>
    </source>
</reference>
<dbReference type="EMBL" id="JASUXU010000008">
    <property type="protein sequence ID" value="KAK0324898.1"/>
    <property type="molecule type" value="Genomic_DNA"/>
</dbReference>
<evidence type="ECO:0000313" key="4">
    <source>
        <dbReference type="EMBL" id="TKA49757.1"/>
    </source>
</evidence>
<accession>A0A4U0VKE1</accession>
<name>A0A4U0VKE1_9PEZI</name>
<evidence type="ECO:0000313" key="6">
    <source>
        <dbReference type="Proteomes" id="UP001175353"/>
    </source>
</evidence>
<dbReference type="Proteomes" id="UP001175353">
    <property type="component" value="Unassembled WGS sequence"/>
</dbReference>
<dbReference type="Proteomes" id="UP000310066">
    <property type="component" value="Unassembled WGS sequence"/>
</dbReference>
<evidence type="ECO:0000313" key="2">
    <source>
        <dbReference type="EMBL" id="KAK0324898.1"/>
    </source>
</evidence>
<keyword evidence="6" id="KW-1185">Reference proteome</keyword>
<organism evidence="4 5">
    <name type="scientific">Friedmanniomyces endolithicus</name>
    <dbReference type="NCBI Taxonomy" id="329885"/>
    <lineage>
        <taxon>Eukaryota</taxon>
        <taxon>Fungi</taxon>
        <taxon>Dikarya</taxon>
        <taxon>Ascomycota</taxon>
        <taxon>Pezizomycotina</taxon>
        <taxon>Dothideomycetes</taxon>
        <taxon>Dothideomycetidae</taxon>
        <taxon>Mycosphaerellales</taxon>
        <taxon>Teratosphaeriaceae</taxon>
        <taxon>Friedmanniomyces</taxon>
    </lineage>
</organism>
<gene>
    <name evidence="4" type="ORF">B0A54_00426</name>
    <name evidence="2" type="ORF">LTR82_003884</name>
    <name evidence="3" type="ORF">LTR91_001706</name>
</gene>
<evidence type="ECO:0000313" key="5">
    <source>
        <dbReference type="Proteomes" id="UP000310066"/>
    </source>
</evidence>
<proteinExistence type="predicted"/>
<evidence type="ECO:0000256" key="1">
    <source>
        <dbReference type="SAM" id="MobiDB-lite"/>
    </source>
</evidence>
<comment type="caution">
    <text evidence="4">The sequence shown here is derived from an EMBL/GenBank/DDBJ whole genome shotgun (WGS) entry which is preliminary data.</text>
</comment>
<sequence>MTGIHFFSRRDTLHKGRNSERAPNVNLPPFTNINSSHRGQLTDILSLATRGTGYGATCVGGTDDMEMMRQKRREDIAENDRLALLGSLNSARGLGGCGPLEYDPLLHPKMQGRLAATEDIPEGGGPLTHHNMHTQHLQPTVLTPLPVGATEGQRGVKIVSPPGYGGLACGELWAGGKYRAHAYPLKLQRRSADGGGEEEHPEWCPCHLRKVWACLTEPRWRRIRVEFRDERWMVVLSEGGAGESSDPRVLEGGAPGIDGGPSVQKKDQVKRKPLPSPGDVRVDEEWEEGEEYLAVIPIPARVTSVTSTKRSSWETVGSTGTVQDEVRPPLPLSVQGRVNYR</sequence>
<dbReference type="EMBL" id="JAUJLE010000007">
    <property type="protein sequence ID" value="KAK1012463.1"/>
    <property type="molecule type" value="Genomic_DNA"/>
</dbReference>